<dbReference type="EMBL" id="CP083239">
    <property type="protein sequence ID" value="UOK72995.1"/>
    <property type="molecule type" value="Genomic_DNA"/>
</dbReference>
<proteinExistence type="predicted"/>
<organism evidence="2 3">
    <name type="scientific">Ancylobacter polymorphus</name>
    <dbReference type="NCBI Taxonomy" id="223390"/>
    <lineage>
        <taxon>Bacteria</taxon>
        <taxon>Pseudomonadati</taxon>
        <taxon>Pseudomonadota</taxon>
        <taxon>Alphaproteobacteria</taxon>
        <taxon>Hyphomicrobiales</taxon>
        <taxon>Xanthobacteraceae</taxon>
        <taxon>Ancylobacter</taxon>
    </lineage>
</organism>
<dbReference type="Gene3D" id="1.10.260.40">
    <property type="entry name" value="lambda repressor-like DNA-binding domains"/>
    <property type="match status" value="1"/>
</dbReference>
<dbReference type="Proteomes" id="UP000831684">
    <property type="component" value="Chromosome"/>
</dbReference>
<dbReference type="Pfam" id="PF13560">
    <property type="entry name" value="HTH_31"/>
    <property type="match status" value="1"/>
</dbReference>
<dbReference type="KEGG" id="apol:K9D25_09995"/>
<feature type="compositionally biased region" description="Polar residues" evidence="1">
    <location>
        <begin position="166"/>
        <end position="178"/>
    </location>
</feature>
<sequence length="185" mass="19429">MGANAKRARFTAKGRSEALARHMAGLRLDGEAERRLAATAGVSLRVWRRAACAHPVAADAHMAICAVLFLDPVWLKASTAPRPAGPVCWATLGAGVRVTREMRGHGVREAAKAAGVSAATISRCENGRVLSFDGLARLAAYVGPHPRQYTVAIPDRPAAVRDDGRGSSTGNTHCNSLKLQEAGDA</sequence>
<name>A0A9E7D738_9HYPH</name>
<dbReference type="SUPFAM" id="SSF47413">
    <property type="entry name" value="lambda repressor-like DNA-binding domains"/>
    <property type="match status" value="1"/>
</dbReference>
<evidence type="ECO:0000313" key="2">
    <source>
        <dbReference type="EMBL" id="UOK72995.1"/>
    </source>
</evidence>
<evidence type="ECO:0000256" key="1">
    <source>
        <dbReference type="SAM" id="MobiDB-lite"/>
    </source>
</evidence>
<evidence type="ECO:0000313" key="3">
    <source>
        <dbReference type="Proteomes" id="UP000831684"/>
    </source>
</evidence>
<gene>
    <name evidence="2" type="ORF">K9D25_09995</name>
</gene>
<dbReference type="RefSeq" id="WP_244450688.1">
    <property type="nucleotide sequence ID" value="NZ_CP083239.1"/>
</dbReference>
<accession>A0A9E7D738</accession>
<dbReference type="AlphaFoldDB" id="A0A9E7D738"/>
<reference evidence="2" key="1">
    <citation type="submission" date="2021-09" db="EMBL/GenBank/DDBJ databases">
        <title>Network and meta-omics reveal the key degrader and cooperation patterns in an efficient 1,4-dioxane-degrading microbial community.</title>
        <authorList>
            <person name="Dai C."/>
        </authorList>
    </citation>
    <scope>NUCLEOTIDE SEQUENCE</scope>
    <source>
        <strain evidence="2">ZM13</strain>
    </source>
</reference>
<feature type="region of interest" description="Disordered" evidence="1">
    <location>
        <begin position="158"/>
        <end position="185"/>
    </location>
</feature>
<dbReference type="InterPro" id="IPR010982">
    <property type="entry name" value="Lambda_DNA-bd_dom_sf"/>
</dbReference>
<dbReference type="GO" id="GO:0003677">
    <property type="term" value="F:DNA binding"/>
    <property type="evidence" value="ECO:0007669"/>
    <property type="project" value="InterPro"/>
</dbReference>
<protein>
    <submittedName>
        <fullName evidence="2">Helix-turn-helix domain-containing protein</fullName>
    </submittedName>
</protein>